<reference evidence="2" key="1">
    <citation type="journal article" date="2023" name="Front. Plant Sci.">
        <title>Chromosomal-level genome assembly of Melastoma candidum provides insights into trichome evolution.</title>
        <authorList>
            <person name="Zhong Y."/>
            <person name="Wu W."/>
            <person name="Sun C."/>
            <person name="Zou P."/>
            <person name="Liu Y."/>
            <person name="Dai S."/>
            <person name="Zhou R."/>
        </authorList>
    </citation>
    <scope>NUCLEOTIDE SEQUENCE [LARGE SCALE GENOMIC DNA]</scope>
</reference>
<dbReference type="Proteomes" id="UP001057402">
    <property type="component" value="Chromosome 11"/>
</dbReference>
<dbReference type="EMBL" id="CM042890">
    <property type="protein sequence ID" value="KAI4311460.1"/>
    <property type="molecule type" value="Genomic_DNA"/>
</dbReference>
<name>A0ACB9LJE5_9MYRT</name>
<evidence type="ECO:0000313" key="2">
    <source>
        <dbReference type="Proteomes" id="UP001057402"/>
    </source>
</evidence>
<organism evidence="1 2">
    <name type="scientific">Melastoma candidum</name>
    <dbReference type="NCBI Taxonomy" id="119954"/>
    <lineage>
        <taxon>Eukaryota</taxon>
        <taxon>Viridiplantae</taxon>
        <taxon>Streptophyta</taxon>
        <taxon>Embryophyta</taxon>
        <taxon>Tracheophyta</taxon>
        <taxon>Spermatophyta</taxon>
        <taxon>Magnoliopsida</taxon>
        <taxon>eudicotyledons</taxon>
        <taxon>Gunneridae</taxon>
        <taxon>Pentapetalae</taxon>
        <taxon>rosids</taxon>
        <taxon>malvids</taxon>
        <taxon>Myrtales</taxon>
        <taxon>Melastomataceae</taxon>
        <taxon>Melastomatoideae</taxon>
        <taxon>Melastomateae</taxon>
        <taxon>Melastoma</taxon>
    </lineage>
</organism>
<protein>
    <submittedName>
        <fullName evidence="1">Uncharacterized protein</fullName>
    </submittedName>
</protein>
<comment type="caution">
    <text evidence="1">The sequence shown here is derived from an EMBL/GenBank/DDBJ whole genome shotgun (WGS) entry which is preliminary data.</text>
</comment>
<sequence>MDNIQHPCHPHPLKPVDPIRPRGPRQVCCICGGLADKAVPAYSCNRCRVFVHKPCAELQSPFLRHPFHPDHPLTLVHGQPPFKCSHCGIHFEHISKYSCADCGFYLDPDCATQGMAGDNSQSVLSNLHDHPLTRWSHTGFPDSCWLCTNMMGGKGYMCTELPCGFMFHEKCVGRLFYEDGSRIPQVGHRHQLITFRGKGKSHLCGNCDSAISGEAEYIGCPRCQLFYHRKCAESPDSLNAHLHCPHPLTLSIAEFLKGMRKLDLLCRSCGTGLVNQAVYSCSTCRFNLHIGCARRNE</sequence>
<keyword evidence="2" id="KW-1185">Reference proteome</keyword>
<accession>A0ACB9LJE5</accession>
<evidence type="ECO:0000313" key="1">
    <source>
        <dbReference type="EMBL" id="KAI4311460.1"/>
    </source>
</evidence>
<gene>
    <name evidence="1" type="ORF">MLD38_036354</name>
</gene>
<proteinExistence type="predicted"/>